<evidence type="ECO:0000313" key="3">
    <source>
        <dbReference type="Proteomes" id="UP000523139"/>
    </source>
</evidence>
<dbReference type="EMBL" id="JABAHY010000003">
    <property type="protein sequence ID" value="NLS09311.1"/>
    <property type="molecule type" value="Genomic_DNA"/>
</dbReference>
<dbReference type="AlphaFoldDB" id="A0A7X8YDF1"/>
<dbReference type="SMART" id="SM00849">
    <property type="entry name" value="Lactamase_B"/>
    <property type="match status" value="1"/>
</dbReference>
<comment type="caution">
    <text evidence="2">The sequence shown here is derived from an EMBL/GenBank/DDBJ whole genome shotgun (WGS) entry which is preliminary data.</text>
</comment>
<dbReference type="InterPro" id="IPR050114">
    <property type="entry name" value="UPF0173_UPF0282_UlaG_hydrolase"/>
</dbReference>
<evidence type="ECO:0000259" key="1">
    <source>
        <dbReference type="SMART" id="SM00849"/>
    </source>
</evidence>
<keyword evidence="3" id="KW-1185">Reference proteome</keyword>
<feature type="domain" description="Metallo-beta-lactamase" evidence="1">
    <location>
        <begin position="7"/>
        <end position="178"/>
    </location>
</feature>
<evidence type="ECO:0000313" key="2">
    <source>
        <dbReference type="EMBL" id="NLS09311.1"/>
    </source>
</evidence>
<keyword evidence="2" id="KW-0378">Hydrolase</keyword>
<dbReference type="Pfam" id="PF13483">
    <property type="entry name" value="Lactamase_B_3"/>
    <property type="match status" value="1"/>
</dbReference>
<reference evidence="2 3" key="1">
    <citation type="submission" date="2020-04" db="EMBL/GenBank/DDBJ databases">
        <title>Nesterenkonia sp. nov., isolated from marine sediment.</title>
        <authorList>
            <person name="Zhang G."/>
        </authorList>
    </citation>
    <scope>NUCLEOTIDE SEQUENCE [LARGE SCALE GENOMIC DNA]</scope>
    <source>
        <strain evidence="2 3">MY13</strain>
    </source>
</reference>
<dbReference type="RefSeq" id="WP_168886817.1">
    <property type="nucleotide sequence ID" value="NZ_JABAHY010000003.1"/>
</dbReference>
<gene>
    <name evidence="2" type="ORF">HGQ17_04675</name>
</gene>
<dbReference type="InterPro" id="IPR001279">
    <property type="entry name" value="Metallo-B-lactamas"/>
</dbReference>
<dbReference type="PANTHER" id="PTHR43546:SF3">
    <property type="entry name" value="UPF0173 METAL-DEPENDENT HYDROLASE MJ1163"/>
    <property type="match status" value="1"/>
</dbReference>
<dbReference type="SUPFAM" id="SSF56281">
    <property type="entry name" value="Metallo-hydrolase/oxidoreductase"/>
    <property type="match status" value="1"/>
</dbReference>
<protein>
    <submittedName>
        <fullName evidence="2">MBL fold metallo-hydrolase</fullName>
    </submittedName>
</protein>
<dbReference type="PANTHER" id="PTHR43546">
    <property type="entry name" value="UPF0173 METAL-DEPENDENT HYDROLASE MJ1163-RELATED"/>
    <property type="match status" value="1"/>
</dbReference>
<dbReference type="Gene3D" id="3.60.15.10">
    <property type="entry name" value="Ribonuclease Z/Hydroxyacylglutathione hydrolase-like"/>
    <property type="match status" value="1"/>
</dbReference>
<proteinExistence type="predicted"/>
<sequence>MLVTHLGHACVLVEAADTRILIDPGAFSDLWHEITDLDAVLITHQHADHVDPENAKTLLEANSKAAVYTADDVEQVVLLPGAESVTPGQNLTVGNIRVETVGGNHAIIHQDIPAIHNIGYLLHAEGEPTFFHPGDALDTTPGGVDVLALPLMGPWAAMKEHVEFVRGLEVPKYSIPIHDELLSDRGRELLSRQISNLTGTEVISLREGATRNF</sequence>
<dbReference type="GO" id="GO:0016787">
    <property type="term" value="F:hydrolase activity"/>
    <property type="evidence" value="ECO:0007669"/>
    <property type="project" value="UniProtKB-KW"/>
</dbReference>
<dbReference type="Proteomes" id="UP000523139">
    <property type="component" value="Unassembled WGS sequence"/>
</dbReference>
<organism evidence="2 3">
    <name type="scientific">Nesterenkonia sedimenti</name>
    <dbReference type="NCBI Taxonomy" id="1463632"/>
    <lineage>
        <taxon>Bacteria</taxon>
        <taxon>Bacillati</taxon>
        <taxon>Actinomycetota</taxon>
        <taxon>Actinomycetes</taxon>
        <taxon>Micrococcales</taxon>
        <taxon>Micrococcaceae</taxon>
        <taxon>Nesterenkonia</taxon>
    </lineage>
</organism>
<name>A0A7X8YDF1_9MICC</name>
<dbReference type="InterPro" id="IPR036866">
    <property type="entry name" value="RibonucZ/Hydroxyglut_hydro"/>
</dbReference>
<accession>A0A7X8YDF1</accession>